<protein>
    <recommendedName>
        <fullName evidence="3">Reverse transcriptase domain-containing protein</fullName>
    </recommendedName>
</protein>
<feature type="non-terminal residue" evidence="2">
    <location>
        <position position="1"/>
    </location>
</feature>
<reference evidence="2" key="1">
    <citation type="journal article" date="2019" name="Sci. Rep.">
        <title>Draft genome of Tanacetum cinerariifolium, the natural source of mosquito coil.</title>
        <authorList>
            <person name="Yamashiro T."/>
            <person name="Shiraishi A."/>
            <person name="Satake H."/>
            <person name="Nakayama K."/>
        </authorList>
    </citation>
    <scope>NUCLEOTIDE SEQUENCE</scope>
</reference>
<organism evidence="2">
    <name type="scientific">Tanacetum cinerariifolium</name>
    <name type="common">Dalmatian daisy</name>
    <name type="synonym">Chrysanthemum cinerariifolium</name>
    <dbReference type="NCBI Taxonomy" id="118510"/>
    <lineage>
        <taxon>Eukaryota</taxon>
        <taxon>Viridiplantae</taxon>
        <taxon>Streptophyta</taxon>
        <taxon>Embryophyta</taxon>
        <taxon>Tracheophyta</taxon>
        <taxon>Spermatophyta</taxon>
        <taxon>Magnoliopsida</taxon>
        <taxon>eudicotyledons</taxon>
        <taxon>Gunneridae</taxon>
        <taxon>Pentapetalae</taxon>
        <taxon>asterids</taxon>
        <taxon>campanulids</taxon>
        <taxon>Asterales</taxon>
        <taxon>Asteraceae</taxon>
        <taxon>Asteroideae</taxon>
        <taxon>Anthemideae</taxon>
        <taxon>Anthemidinae</taxon>
        <taxon>Tanacetum</taxon>
    </lineage>
</organism>
<proteinExistence type="predicted"/>
<evidence type="ECO:0008006" key="3">
    <source>
        <dbReference type="Google" id="ProtNLM"/>
    </source>
</evidence>
<evidence type="ECO:0000313" key="2">
    <source>
        <dbReference type="EMBL" id="GEZ34036.1"/>
    </source>
</evidence>
<dbReference type="EMBL" id="BKCJ010267332">
    <property type="protein sequence ID" value="GEZ34036.1"/>
    <property type="molecule type" value="Genomic_DNA"/>
</dbReference>
<sequence>ELSDDYDSERDIHFLEELLSNDSIPLPENESSNFDHHNDPLFPCPPPKPPDVEIFFDFEPDSGELILAVINNIDELNKDECFDPGGGADIAKITKTRQKRTRERIEYARARNYLEKSSKVNLGQLTL</sequence>
<accession>A0A699IAI1</accession>
<feature type="region of interest" description="Disordered" evidence="1">
    <location>
        <begin position="23"/>
        <end position="46"/>
    </location>
</feature>
<dbReference type="AlphaFoldDB" id="A0A699IAI1"/>
<evidence type="ECO:0000256" key="1">
    <source>
        <dbReference type="SAM" id="MobiDB-lite"/>
    </source>
</evidence>
<comment type="caution">
    <text evidence="2">The sequence shown here is derived from an EMBL/GenBank/DDBJ whole genome shotgun (WGS) entry which is preliminary data.</text>
</comment>
<name>A0A699IAI1_TANCI</name>
<gene>
    <name evidence="2" type="ORF">Tci_506009</name>
</gene>